<sequence>MAPRGTDFGAWTGALRGRLTQPCFRPQGLAGRGRRPWGRGGRRAGRAPGNKQVPRRRPSRLAGQHAGQHADHPAAKPEGPSPGSRAQGRGETGGMTSSLARLPIRHRGGHAGHAAPVRGAIAPPVRSTAPGTSGRPGLDQRRSLRHPRPRCGPGPARSAARRSAARRLSGVSPPPPAGQSCTDADPAFDGGRGGGHMIQAARGTDAAPSLPDPSLVDTIERRHGRRIGATGLHRDPVRSSRGPCVKAGGLGSVTELSGAQVDHGGSKMGEAHPTAACLVASQGDASKVLEPGKQ</sequence>
<gene>
    <name evidence="2" type="ORF">SAMN04487779_105112</name>
</gene>
<organism evidence="2 3">
    <name type="scientific">Belnapia rosea</name>
    <dbReference type="NCBI Taxonomy" id="938405"/>
    <lineage>
        <taxon>Bacteria</taxon>
        <taxon>Pseudomonadati</taxon>
        <taxon>Pseudomonadota</taxon>
        <taxon>Alphaproteobacteria</taxon>
        <taxon>Acetobacterales</taxon>
        <taxon>Roseomonadaceae</taxon>
        <taxon>Belnapia</taxon>
    </lineage>
</organism>
<evidence type="ECO:0000313" key="2">
    <source>
        <dbReference type="EMBL" id="SDE54209.1"/>
    </source>
</evidence>
<feature type="compositionally biased region" description="Basic residues" evidence="1">
    <location>
        <begin position="32"/>
        <end position="45"/>
    </location>
</feature>
<evidence type="ECO:0000256" key="1">
    <source>
        <dbReference type="SAM" id="MobiDB-lite"/>
    </source>
</evidence>
<feature type="region of interest" description="Disordered" evidence="1">
    <location>
        <begin position="1"/>
        <end position="213"/>
    </location>
</feature>
<dbReference type="AlphaFoldDB" id="A0A1G7DRT0"/>
<keyword evidence="3" id="KW-1185">Reference proteome</keyword>
<proteinExistence type="predicted"/>
<protein>
    <submittedName>
        <fullName evidence="2">Uncharacterized protein</fullName>
    </submittedName>
</protein>
<name>A0A1G7DRT0_9PROT</name>
<dbReference type="EMBL" id="FMZX01000051">
    <property type="protein sequence ID" value="SDE54209.1"/>
    <property type="molecule type" value="Genomic_DNA"/>
</dbReference>
<feature type="non-terminal residue" evidence="2">
    <location>
        <position position="294"/>
    </location>
</feature>
<dbReference type="Proteomes" id="UP000198925">
    <property type="component" value="Unassembled WGS sequence"/>
</dbReference>
<accession>A0A1G7DRT0</accession>
<reference evidence="2 3" key="1">
    <citation type="submission" date="2016-10" db="EMBL/GenBank/DDBJ databases">
        <authorList>
            <person name="de Groot N.N."/>
        </authorList>
    </citation>
    <scope>NUCLEOTIDE SEQUENCE [LARGE SCALE GENOMIC DNA]</scope>
    <source>
        <strain evidence="2 3">CPCC 100156</strain>
    </source>
</reference>
<evidence type="ECO:0000313" key="3">
    <source>
        <dbReference type="Proteomes" id="UP000198925"/>
    </source>
</evidence>